<feature type="domain" description="Cathepsin propeptide inhibitor" evidence="8">
    <location>
        <begin position="23"/>
        <end position="65"/>
    </location>
</feature>
<evidence type="ECO:0000256" key="2">
    <source>
        <dbReference type="ARBA" id="ARBA00022670"/>
    </source>
</evidence>
<dbReference type="Gene3D" id="1.10.287.2250">
    <property type="match status" value="1"/>
</dbReference>
<dbReference type="PRINTS" id="PR00705">
    <property type="entry name" value="PAPAIN"/>
</dbReference>
<dbReference type="Pfam" id="PF00112">
    <property type="entry name" value="Peptidase_C1"/>
    <property type="match status" value="2"/>
</dbReference>
<keyword evidence="10" id="KW-1185">Reference proteome</keyword>
<feature type="non-terminal residue" evidence="9">
    <location>
        <position position="1"/>
    </location>
</feature>
<dbReference type="GO" id="GO:0006508">
    <property type="term" value="P:proteolysis"/>
    <property type="evidence" value="ECO:0007669"/>
    <property type="project" value="UniProtKB-KW"/>
</dbReference>
<dbReference type="GO" id="GO:0008234">
    <property type="term" value="F:cysteine-type peptidase activity"/>
    <property type="evidence" value="ECO:0007669"/>
    <property type="project" value="UniProtKB-KW"/>
</dbReference>
<keyword evidence="5" id="KW-0865">Zymogen</keyword>
<dbReference type="InterPro" id="IPR013128">
    <property type="entry name" value="Peptidase_C1A"/>
</dbReference>
<feature type="domain" description="Cathepsin propeptide inhibitor" evidence="8">
    <location>
        <begin position="177"/>
        <end position="237"/>
    </location>
</feature>
<dbReference type="Proteomes" id="UP000410492">
    <property type="component" value="Unassembled WGS sequence"/>
</dbReference>
<dbReference type="InterPro" id="IPR000668">
    <property type="entry name" value="Peptidase_C1A_C"/>
</dbReference>
<reference evidence="9 10" key="1">
    <citation type="submission" date="2019-01" db="EMBL/GenBank/DDBJ databases">
        <authorList>
            <person name="Sayadi A."/>
        </authorList>
    </citation>
    <scope>NUCLEOTIDE SEQUENCE [LARGE SCALE GENOMIC DNA]</scope>
</reference>
<dbReference type="InterPro" id="IPR038765">
    <property type="entry name" value="Papain-like_cys_pep_sf"/>
</dbReference>
<evidence type="ECO:0000256" key="5">
    <source>
        <dbReference type="ARBA" id="ARBA00023145"/>
    </source>
</evidence>
<dbReference type="OrthoDB" id="10253408at2759"/>
<evidence type="ECO:0000256" key="6">
    <source>
        <dbReference type="ARBA" id="ARBA00023157"/>
    </source>
</evidence>
<evidence type="ECO:0000256" key="4">
    <source>
        <dbReference type="ARBA" id="ARBA00022807"/>
    </source>
</evidence>
<organism evidence="9 10">
    <name type="scientific">Callosobruchus maculatus</name>
    <name type="common">Southern cowpea weevil</name>
    <name type="synonym">Pulse bruchid</name>
    <dbReference type="NCBI Taxonomy" id="64391"/>
    <lineage>
        <taxon>Eukaryota</taxon>
        <taxon>Metazoa</taxon>
        <taxon>Ecdysozoa</taxon>
        <taxon>Arthropoda</taxon>
        <taxon>Hexapoda</taxon>
        <taxon>Insecta</taxon>
        <taxon>Pterygota</taxon>
        <taxon>Neoptera</taxon>
        <taxon>Endopterygota</taxon>
        <taxon>Coleoptera</taxon>
        <taxon>Polyphaga</taxon>
        <taxon>Cucujiformia</taxon>
        <taxon>Chrysomeloidea</taxon>
        <taxon>Chrysomelidae</taxon>
        <taxon>Bruchinae</taxon>
        <taxon>Bruchini</taxon>
        <taxon>Callosobruchus</taxon>
    </lineage>
</organism>
<dbReference type="InterPro" id="IPR025660">
    <property type="entry name" value="Pept_his_AS"/>
</dbReference>
<dbReference type="FunFam" id="3.90.70.10:FF:000006">
    <property type="entry name" value="Cathepsin S"/>
    <property type="match status" value="1"/>
</dbReference>
<keyword evidence="2" id="KW-0645">Protease</keyword>
<dbReference type="SUPFAM" id="SSF54001">
    <property type="entry name" value="Cysteine proteinases"/>
    <property type="match status" value="2"/>
</dbReference>
<evidence type="ECO:0008006" key="11">
    <source>
        <dbReference type="Google" id="ProtNLM"/>
    </source>
</evidence>
<keyword evidence="6" id="KW-1015">Disulfide bond</keyword>
<dbReference type="Pfam" id="PF08246">
    <property type="entry name" value="Inhibitor_I29"/>
    <property type="match status" value="2"/>
</dbReference>
<dbReference type="Gene3D" id="3.90.70.10">
    <property type="entry name" value="Cysteine proteinases"/>
    <property type="match status" value="2"/>
</dbReference>
<sequence length="530" mass="59241">WKVLDKVIHGFSNTPKGFPFCLKVDHGKTYRSLREEQARFSVFQSNLRTIEQHNAKYEAGEETYYLKAGCLEGQNALKHGQRISLSEQNLMDCSGGYGNNGCKGGVMDYAFFYVKDHGINSEAAYPYEEEVKNCRFDSSRSIVRVDGVYDFNMKVFVAVALFLVAVQVQAGSDQELWTQFKVDHGKTYRSLREEQARFSVFQSNLRTIEQHNAKYEAGEETYYLKVTQFADMTPEEFKEFLSLGEKTKPDLNHPVYEPDMTVAAPNSVDWRQKGAVLEVKNQGQCGSCWSFSATGCLEGQNAIKHGQKISLSEQNLMDCSGGYGNNGCDGGLMTNAFFYVHDHGINSEAAYPYEGKVKNCRFDSSKSIVQVDGVYKVNEDEEALKQVIALEGPVSVGVDASGFSLYGGGVFNPRSCSSSSINHGVLAVGYGTEGNTDYWIVKNSWGPGWGESGYIKMIRNHNNRCGIVTLASIVTLKSDEFRDQLIQKLIEYVKKTLEIFRVGKELGENGTEGRNGFAENFDNFEHLENT</sequence>
<dbReference type="InterPro" id="IPR039417">
    <property type="entry name" value="Peptidase_C1A_papain-like"/>
</dbReference>
<feature type="non-terminal residue" evidence="9">
    <location>
        <position position="530"/>
    </location>
</feature>
<keyword evidence="3" id="KW-0378">Hydrolase</keyword>
<dbReference type="InterPro" id="IPR025661">
    <property type="entry name" value="Pept_asp_AS"/>
</dbReference>
<dbReference type="InterPro" id="IPR013201">
    <property type="entry name" value="Prot_inhib_I29"/>
</dbReference>
<dbReference type="PANTHER" id="PTHR12411">
    <property type="entry name" value="CYSTEINE PROTEASE FAMILY C1-RELATED"/>
    <property type="match status" value="1"/>
</dbReference>
<evidence type="ECO:0000256" key="3">
    <source>
        <dbReference type="ARBA" id="ARBA00022801"/>
    </source>
</evidence>
<accession>A0A653CRZ0</accession>
<dbReference type="SMART" id="SM00645">
    <property type="entry name" value="Pept_C1"/>
    <property type="match status" value="1"/>
</dbReference>
<dbReference type="PROSITE" id="PS00639">
    <property type="entry name" value="THIOL_PROTEASE_HIS"/>
    <property type="match status" value="1"/>
</dbReference>
<proteinExistence type="inferred from homology"/>
<dbReference type="SMART" id="SM00848">
    <property type="entry name" value="Inhibitor_I29"/>
    <property type="match status" value="2"/>
</dbReference>
<keyword evidence="4" id="KW-0788">Thiol protease</keyword>
<evidence type="ECO:0000313" key="10">
    <source>
        <dbReference type="Proteomes" id="UP000410492"/>
    </source>
</evidence>
<evidence type="ECO:0000259" key="8">
    <source>
        <dbReference type="SMART" id="SM00848"/>
    </source>
</evidence>
<dbReference type="InterPro" id="IPR000169">
    <property type="entry name" value="Pept_cys_AS"/>
</dbReference>
<dbReference type="AlphaFoldDB" id="A0A653CRZ0"/>
<feature type="domain" description="Peptidase C1A papain C-terminal" evidence="7">
    <location>
        <begin position="264"/>
        <end position="475"/>
    </location>
</feature>
<evidence type="ECO:0000313" key="9">
    <source>
        <dbReference type="EMBL" id="VEN50057.1"/>
    </source>
</evidence>
<evidence type="ECO:0000256" key="1">
    <source>
        <dbReference type="ARBA" id="ARBA00008455"/>
    </source>
</evidence>
<name>A0A653CRZ0_CALMS</name>
<evidence type="ECO:0000259" key="7">
    <source>
        <dbReference type="SMART" id="SM00645"/>
    </source>
</evidence>
<dbReference type="EMBL" id="CAACVG010008496">
    <property type="protein sequence ID" value="VEN50057.1"/>
    <property type="molecule type" value="Genomic_DNA"/>
</dbReference>
<protein>
    <recommendedName>
        <fullName evidence="11">Cathepsin L</fullName>
    </recommendedName>
</protein>
<dbReference type="CDD" id="cd02248">
    <property type="entry name" value="Peptidase_C1A"/>
    <property type="match status" value="1"/>
</dbReference>
<gene>
    <name evidence="9" type="ORF">CALMAC_LOCUS10951</name>
</gene>
<dbReference type="PROSITE" id="PS00640">
    <property type="entry name" value="THIOL_PROTEASE_ASN"/>
    <property type="match status" value="1"/>
</dbReference>
<dbReference type="PROSITE" id="PS00139">
    <property type="entry name" value="THIOL_PROTEASE_CYS"/>
    <property type="match status" value="1"/>
</dbReference>
<comment type="similarity">
    <text evidence="1">Belongs to the peptidase C1 family.</text>
</comment>